<evidence type="ECO:0000256" key="3">
    <source>
        <dbReference type="ARBA" id="ARBA00005225"/>
    </source>
</evidence>
<evidence type="ECO:0000256" key="11">
    <source>
        <dbReference type="ARBA" id="ARBA00022840"/>
    </source>
</evidence>
<dbReference type="EMBL" id="JBHUMR010000013">
    <property type="protein sequence ID" value="MFD2617723.1"/>
    <property type="molecule type" value="Genomic_DNA"/>
</dbReference>
<evidence type="ECO:0000256" key="8">
    <source>
        <dbReference type="ARBA" id="ARBA00022679"/>
    </source>
</evidence>
<dbReference type="Gene3D" id="3.40.50.300">
    <property type="entry name" value="P-loop containing nucleotide triphosphate hydrolases"/>
    <property type="match status" value="1"/>
</dbReference>
<evidence type="ECO:0000256" key="5">
    <source>
        <dbReference type="ARBA" id="ARBA00012102"/>
    </source>
</evidence>
<evidence type="ECO:0000256" key="6">
    <source>
        <dbReference type="ARBA" id="ARBA00015080"/>
    </source>
</evidence>
<evidence type="ECO:0000256" key="7">
    <source>
        <dbReference type="ARBA" id="ARBA00022490"/>
    </source>
</evidence>
<dbReference type="RefSeq" id="WP_181406439.1">
    <property type="nucleotide sequence ID" value="NZ_JBHUMR010000013.1"/>
</dbReference>
<evidence type="ECO:0000259" key="14">
    <source>
        <dbReference type="Pfam" id="PF00485"/>
    </source>
</evidence>
<evidence type="ECO:0000256" key="2">
    <source>
        <dbReference type="ARBA" id="ARBA00004496"/>
    </source>
</evidence>
<sequence>MNFLDDNYLTFNDQDWNSRIQKEPFPITLDQLPIKISDAQKQAYLFISTYISIQYQHWAKQQKHIDEYLTKQHSHHTYIIGLAGGVAVGKTTTATLLKSYLTQLLQTDNIKIVSTDNFLLSNAKLHEKGLMERKGFPESYDIKALLHFLNQVKLGKKNIQVPIYSHQTYDVSPDTSRQMTSPSVLILEGINVLERTPSETVTITDFLNHSLYIDAPETMAIKWYWNRVSRLYEKAKEDETSYFKRFSALTREEFEQVAMQTWDRINRPNLKQYISPTKNRANMIISKGLNHQIEQIHIKKY</sequence>
<evidence type="ECO:0000256" key="10">
    <source>
        <dbReference type="ARBA" id="ARBA00022777"/>
    </source>
</evidence>
<evidence type="ECO:0000256" key="1">
    <source>
        <dbReference type="ARBA" id="ARBA00001206"/>
    </source>
</evidence>
<dbReference type="PIRSF" id="PIRSF000545">
    <property type="entry name" value="Pantothenate_kin"/>
    <property type="match status" value="1"/>
</dbReference>
<gene>
    <name evidence="15" type="primary">coaA</name>
    <name evidence="15" type="ORF">ACFSTF_10440</name>
</gene>
<keyword evidence="12 13" id="KW-0173">Coenzyme A biosynthesis</keyword>
<comment type="caution">
    <text evidence="15">The sequence shown here is derived from an EMBL/GenBank/DDBJ whole genome shotgun (WGS) entry which is preliminary data.</text>
</comment>
<keyword evidence="10 15" id="KW-0418">Kinase</keyword>
<evidence type="ECO:0000256" key="4">
    <source>
        <dbReference type="ARBA" id="ARBA00006087"/>
    </source>
</evidence>
<evidence type="ECO:0000256" key="13">
    <source>
        <dbReference type="RuleBase" id="RU003530"/>
    </source>
</evidence>
<dbReference type="PANTHER" id="PTHR10285">
    <property type="entry name" value="URIDINE KINASE"/>
    <property type="match status" value="1"/>
</dbReference>
<dbReference type="Pfam" id="PF00485">
    <property type="entry name" value="PRK"/>
    <property type="match status" value="1"/>
</dbReference>
<feature type="domain" description="Phosphoribulokinase/uridine kinase" evidence="14">
    <location>
        <begin position="79"/>
        <end position="225"/>
    </location>
</feature>
<comment type="pathway">
    <text evidence="3 13">Cofactor biosynthesis; coenzyme A biosynthesis; CoA from (R)-pantothenate: step 1/5.</text>
</comment>
<evidence type="ECO:0000256" key="12">
    <source>
        <dbReference type="ARBA" id="ARBA00022993"/>
    </source>
</evidence>
<keyword evidence="11" id="KW-0067">ATP-binding</keyword>
<evidence type="ECO:0000313" key="16">
    <source>
        <dbReference type="Proteomes" id="UP001597458"/>
    </source>
</evidence>
<comment type="catalytic activity">
    <reaction evidence="1 13">
        <text>(R)-pantothenate + ATP = (R)-4'-phosphopantothenate + ADP + H(+)</text>
        <dbReference type="Rhea" id="RHEA:16373"/>
        <dbReference type="ChEBI" id="CHEBI:10986"/>
        <dbReference type="ChEBI" id="CHEBI:15378"/>
        <dbReference type="ChEBI" id="CHEBI:29032"/>
        <dbReference type="ChEBI" id="CHEBI:30616"/>
        <dbReference type="ChEBI" id="CHEBI:456216"/>
        <dbReference type="EC" id="2.7.1.33"/>
    </reaction>
</comment>
<evidence type="ECO:0000313" key="15">
    <source>
        <dbReference type="EMBL" id="MFD2617723.1"/>
    </source>
</evidence>
<comment type="subcellular location">
    <subcellularLocation>
        <location evidence="2 13">Cytoplasm</location>
    </subcellularLocation>
</comment>
<keyword evidence="9" id="KW-0547">Nucleotide-binding</keyword>
<dbReference type="Proteomes" id="UP001597458">
    <property type="component" value="Unassembled WGS sequence"/>
</dbReference>
<proteinExistence type="inferred from homology"/>
<dbReference type="InterPro" id="IPR027417">
    <property type="entry name" value="P-loop_NTPase"/>
</dbReference>
<protein>
    <recommendedName>
        <fullName evidence="6 13">Pantothenate kinase</fullName>
        <ecNumber evidence="5 13">2.7.1.33</ecNumber>
    </recommendedName>
</protein>
<dbReference type="SUPFAM" id="SSF52540">
    <property type="entry name" value="P-loop containing nucleoside triphosphate hydrolases"/>
    <property type="match status" value="1"/>
</dbReference>
<keyword evidence="7 13" id="KW-0963">Cytoplasm</keyword>
<accession>A0ABW5PS85</accession>
<dbReference type="EC" id="2.7.1.33" evidence="5 13"/>
<keyword evidence="8 15" id="KW-0808">Transferase</keyword>
<keyword evidence="16" id="KW-1185">Reference proteome</keyword>
<organism evidence="15 16">
    <name type="scientific">Terrilactibacillus laevilacticus</name>
    <dbReference type="NCBI Taxonomy" id="1380157"/>
    <lineage>
        <taxon>Bacteria</taxon>
        <taxon>Bacillati</taxon>
        <taxon>Bacillota</taxon>
        <taxon>Bacilli</taxon>
        <taxon>Bacillales</taxon>
        <taxon>Bacillaceae</taxon>
        <taxon>Terrilactibacillus</taxon>
    </lineage>
</organism>
<name>A0ABW5PS85_9BACI</name>
<dbReference type="InterPro" id="IPR004566">
    <property type="entry name" value="PanK"/>
</dbReference>
<reference evidence="16" key="1">
    <citation type="journal article" date="2019" name="Int. J. Syst. Evol. Microbiol.">
        <title>The Global Catalogue of Microorganisms (GCM) 10K type strain sequencing project: providing services to taxonomists for standard genome sequencing and annotation.</title>
        <authorList>
            <consortium name="The Broad Institute Genomics Platform"/>
            <consortium name="The Broad Institute Genome Sequencing Center for Infectious Disease"/>
            <person name="Wu L."/>
            <person name="Ma J."/>
        </authorList>
    </citation>
    <scope>NUCLEOTIDE SEQUENCE [LARGE SCALE GENOMIC DNA]</scope>
    <source>
        <strain evidence="16">TISTR 2241</strain>
    </source>
</reference>
<comment type="similarity">
    <text evidence="4 13">Belongs to the prokaryotic pantothenate kinase family.</text>
</comment>
<dbReference type="InterPro" id="IPR006083">
    <property type="entry name" value="PRK/URK"/>
</dbReference>
<dbReference type="NCBIfam" id="TIGR00554">
    <property type="entry name" value="panK_bact"/>
    <property type="match status" value="1"/>
</dbReference>
<evidence type="ECO:0000256" key="9">
    <source>
        <dbReference type="ARBA" id="ARBA00022741"/>
    </source>
</evidence>
<dbReference type="GO" id="GO:0004594">
    <property type="term" value="F:pantothenate kinase activity"/>
    <property type="evidence" value="ECO:0007669"/>
    <property type="project" value="UniProtKB-EC"/>
</dbReference>